<gene>
    <name evidence="2" type="ORF">Sxan_00970</name>
</gene>
<feature type="compositionally biased region" description="Pro residues" evidence="1">
    <location>
        <begin position="485"/>
        <end position="512"/>
    </location>
</feature>
<dbReference type="Proteomes" id="UP000600026">
    <property type="component" value="Unassembled WGS sequence"/>
</dbReference>
<name>A0A919GX19_9ACTN</name>
<evidence type="ECO:0000256" key="1">
    <source>
        <dbReference type="SAM" id="MobiDB-lite"/>
    </source>
</evidence>
<reference evidence="2" key="1">
    <citation type="submission" date="2020-09" db="EMBL/GenBank/DDBJ databases">
        <title>Whole genome shotgun sequence of Streptomyces xanthophaeus NBRC 12829.</title>
        <authorList>
            <person name="Komaki H."/>
            <person name="Tamura T."/>
        </authorList>
    </citation>
    <scope>NUCLEOTIDE SEQUENCE</scope>
    <source>
        <strain evidence="2">NBRC 12829</strain>
    </source>
</reference>
<feature type="compositionally biased region" description="Pro residues" evidence="1">
    <location>
        <begin position="62"/>
        <end position="71"/>
    </location>
</feature>
<comment type="caution">
    <text evidence="2">The sequence shown here is derived from an EMBL/GenBank/DDBJ whole genome shotgun (WGS) entry which is preliminary data.</text>
</comment>
<accession>A0A919GX19</accession>
<feature type="compositionally biased region" description="Low complexity" evidence="1">
    <location>
        <begin position="467"/>
        <end position="484"/>
    </location>
</feature>
<organism evidence="2 3">
    <name type="scientific">Streptomyces xanthophaeus</name>
    <dbReference type="NCBI Taxonomy" id="67385"/>
    <lineage>
        <taxon>Bacteria</taxon>
        <taxon>Bacillati</taxon>
        <taxon>Actinomycetota</taxon>
        <taxon>Actinomycetes</taxon>
        <taxon>Kitasatosporales</taxon>
        <taxon>Streptomycetaceae</taxon>
        <taxon>Streptomyces</taxon>
    </lineage>
</organism>
<dbReference type="RefSeq" id="WP_031145029.1">
    <property type="nucleotide sequence ID" value="NZ_BNEE01000002.1"/>
</dbReference>
<feature type="compositionally biased region" description="Basic residues" evidence="1">
    <location>
        <begin position="20"/>
        <end position="30"/>
    </location>
</feature>
<proteinExistence type="predicted"/>
<protein>
    <submittedName>
        <fullName evidence="2">Uncharacterized protein</fullName>
    </submittedName>
</protein>
<keyword evidence="3" id="KW-1185">Reference proteome</keyword>
<evidence type="ECO:0000313" key="3">
    <source>
        <dbReference type="Proteomes" id="UP000600026"/>
    </source>
</evidence>
<sequence>MRIRLRRPARPASSPDTRIRSRSAHPRTRRLPVRALLVTLALLGGTALTGCDSQPDSRAPGPRIPAAPGDPAPVKVVAATTTTVDLGGGAHLIVPPGAMTDGATIRATYRHRPDGDWNGLTPTSAPVELTAEPADAIHGLLTLEFPVPEPPAGAGPEGPPSYGVSTFEEESGAWTPYASTYDAARHMIVAQIPHFSWWNPFSWNWVDIGARVNQNVGQTLGRRAGQPACSGGAPDWVASLNGVTSEAAVAVRGCAQAEGDVLDVQLVNNRPYGMVLEYGAPVTWGWHEKGGSAQQIGANELGDALAGPGRLYLPPLGRASLGIPRTSATQVSRFRIGPTAGSLFVDFATQGADFLVGKKLPEVGNCAVLMATYTPDLSAASLRDTIVSAGSCLKDSYLREVAAGKLDRSTVDQLSARLDGLKKASVVGRWWTVYGIEWQFADLFVDQVIVSDAGGLGAGFSLLARRPAETPRPTTPVGPATPTAGAPPPRPSPGADGPNPPPASPNPPPPAPAGRMETVGGLTHTWTEYRNAGGPEGPRIQPGASVLITCKVRGFAVENGNTWWYRIGSPPWNNAYYASADPFYNNGQTSGPVKGTPYVDEAVPDCT</sequence>
<dbReference type="EMBL" id="BNEE01000002">
    <property type="protein sequence ID" value="GHI82733.1"/>
    <property type="molecule type" value="Genomic_DNA"/>
</dbReference>
<feature type="region of interest" description="Disordered" evidence="1">
    <location>
        <begin position="467"/>
        <end position="518"/>
    </location>
</feature>
<feature type="region of interest" description="Disordered" evidence="1">
    <location>
        <begin position="1"/>
        <end position="30"/>
    </location>
</feature>
<evidence type="ECO:0000313" key="2">
    <source>
        <dbReference type="EMBL" id="GHI82733.1"/>
    </source>
</evidence>
<dbReference type="AlphaFoldDB" id="A0A919GX19"/>
<feature type="region of interest" description="Disordered" evidence="1">
    <location>
        <begin position="48"/>
        <end position="72"/>
    </location>
</feature>
<dbReference type="OrthoDB" id="4337035at2"/>